<reference evidence="1" key="1">
    <citation type="submission" date="2019-06" db="EMBL/GenBank/DDBJ databases">
        <authorList>
            <person name="Deangelis K."/>
            <person name="Huntemann M."/>
            <person name="Clum A."/>
            <person name="Pillay M."/>
            <person name="Palaniappan K."/>
            <person name="Varghese N."/>
            <person name="Mikhailova N."/>
            <person name="Stamatis D."/>
            <person name="Reddy T."/>
            <person name="Daum C."/>
            <person name="Shapiro N."/>
            <person name="Ivanova N."/>
            <person name="Kyrpides N."/>
            <person name="Woyke T."/>
        </authorList>
    </citation>
    <scope>NUCLEOTIDE SEQUENCE [LARGE SCALE GENOMIC DNA]</scope>
    <source>
        <strain evidence="1">128R</strain>
    </source>
</reference>
<dbReference type="AlphaFoldDB" id="A0A542BJE1"/>
<evidence type="ECO:0000313" key="1">
    <source>
        <dbReference type="EMBL" id="TVZ68813.1"/>
    </source>
</evidence>
<dbReference type="PIRSF" id="PIRSF028589">
    <property type="entry name" value="UCP028589"/>
    <property type="match status" value="1"/>
</dbReference>
<gene>
    <name evidence="1" type="ORF">FHU10_1269</name>
</gene>
<protein>
    <submittedName>
        <fullName evidence="1">Uncharacterized protein</fullName>
    </submittedName>
</protein>
<reference evidence="1" key="2">
    <citation type="submission" date="2019-08" db="EMBL/GenBank/DDBJ databases">
        <title>Investigation of anaerobic lignin degradation for improved lignocellulosic biofuels.</title>
        <authorList>
            <person name="Deangelis K.PhD."/>
        </authorList>
    </citation>
    <scope>NUCLEOTIDE SEQUENCE [LARGE SCALE GENOMIC DNA]</scope>
    <source>
        <strain evidence="1">128R</strain>
    </source>
</reference>
<dbReference type="OrthoDB" id="6702050at2"/>
<dbReference type="InterPro" id="IPR016893">
    <property type="entry name" value="UCP028589"/>
</dbReference>
<sequence length="269" mass="29861">MMTPDTYYYGQGKVFLAKRNINGRTGALRWIGDVSALNINLAVEQQTTKVSRGGVLLPAQQYRTALSASVSSTWHNFSAENLALVLGSVPVIEPFSIKAEDELPAGIVKGDIYSLPHTTIFNVVVEGLRNNIDYIVDRQWGTIEFLVTPTNKVYSVNYEHLQNQSLPLLTAPRVELFLRYQGMNIASDNAPVLVELYRLILEPLAQLELINTNNNMAGMETSAQLLADLSRNNVAELGCFGRVQLIKPQSPLTYSGEALYDGTRKHRGY</sequence>
<dbReference type="EMBL" id="VISQ01000001">
    <property type="protein sequence ID" value="TVZ68813.1"/>
    <property type="molecule type" value="Genomic_DNA"/>
</dbReference>
<proteinExistence type="predicted"/>
<name>A0A542BJE1_SERFO</name>
<comment type="caution">
    <text evidence="1">The sequence shown here is derived from an EMBL/GenBank/DDBJ whole genome shotgun (WGS) entry which is preliminary data.</text>
</comment>
<organism evidence="1">
    <name type="scientific">Serratia fonticola</name>
    <dbReference type="NCBI Taxonomy" id="47917"/>
    <lineage>
        <taxon>Bacteria</taxon>
        <taxon>Pseudomonadati</taxon>
        <taxon>Pseudomonadota</taxon>
        <taxon>Gammaproteobacteria</taxon>
        <taxon>Enterobacterales</taxon>
        <taxon>Yersiniaceae</taxon>
        <taxon>Serratia</taxon>
    </lineage>
</organism>
<accession>A0A542BJE1</accession>